<keyword evidence="3" id="KW-1185">Reference proteome</keyword>
<dbReference type="GO" id="GO:0003676">
    <property type="term" value="F:nucleic acid binding"/>
    <property type="evidence" value="ECO:0007669"/>
    <property type="project" value="InterPro"/>
</dbReference>
<accession>A0A0B7NJ66</accession>
<dbReference type="Pfam" id="PF00078">
    <property type="entry name" value="RVT_1"/>
    <property type="match status" value="1"/>
</dbReference>
<dbReference type="InterPro" id="IPR043502">
    <property type="entry name" value="DNA/RNA_pol_sf"/>
</dbReference>
<dbReference type="STRING" id="35722.A0A0B7NJ66"/>
<dbReference type="SUPFAM" id="SSF53098">
    <property type="entry name" value="Ribonuclease H-like"/>
    <property type="match status" value="1"/>
</dbReference>
<dbReference type="PANTHER" id="PTHR37984">
    <property type="entry name" value="PROTEIN CBG26694"/>
    <property type="match status" value="1"/>
</dbReference>
<dbReference type="Pfam" id="PF00665">
    <property type="entry name" value="rve"/>
    <property type="match status" value="1"/>
</dbReference>
<feature type="domain" description="Integrase catalytic" evidence="1">
    <location>
        <begin position="415"/>
        <end position="578"/>
    </location>
</feature>
<dbReference type="InterPro" id="IPR050951">
    <property type="entry name" value="Retrovirus_Pol_polyprotein"/>
</dbReference>
<dbReference type="Proteomes" id="UP000054107">
    <property type="component" value="Unassembled WGS sequence"/>
</dbReference>
<dbReference type="Gene3D" id="3.10.10.10">
    <property type="entry name" value="HIV Type 1 Reverse Transcriptase, subunit A, domain 1"/>
    <property type="match status" value="1"/>
</dbReference>
<dbReference type="GO" id="GO:0015074">
    <property type="term" value="P:DNA integration"/>
    <property type="evidence" value="ECO:0007669"/>
    <property type="project" value="InterPro"/>
</dbReference>
<dbReference type="OrthoDB" id="2286273at2759"/>
<dbReference type="EMBL" id="LN732172">
    <property type="protein sequence ID" value="CEP15412.1"/>
    <property type="molecule type" value="Genomic_DNA"/>
</dbReference>
<gene>
    <name evidence="2" type="primary">PARPA_09627.1 scaffold 37263</name>
</gene>
<proteinExistence type="predicted"/>
<dbReference type="InterPro" id="IPR012337">
    <property type="entry name" value="RNaseH-like_sf"/>
</dbReference>
<dbReference type="InterPro" id="IPR000477">
    <property type="entry name" value="RT_dom"/>
</dbReference>
<dbReference type="SUPFAM" id="SSF56672">
    <property type="entry name" value="DNA/RNA polymerases"/>
    <property type="match status" value="1"/>
</dbReference>
<reference evidence="2 3" key="1">
    <citation type="submission" date="2014-09" db="EMBL/GenBank/DDBJ databases">
        <authorList>
            <person name="Ellenberger Sabrina"/>
        </authorList>
    </citation>
    <scope>NUCLEOTIDE SEQUENCE [LARGE SCALE GENOMIC DNA]</scope>
    <source>
        <strain evidence="2 3">CBS 412.66</strain>
    </source>
</reference>
<organism evidence="2 3">
    <name type="scientific">Parasitella parasitica</name>
    <dbReference type="NCBI Taxonomy" id="35722"/>
    <lineage>
        <taxon>Eukaryota</taxon>
        <taxon>Fungi</taxon>
        <taxon>Fungi incertae sedis</taxon>
        <taxon>Mucoromycota</taxon>
        <taxon>Mucoromycotina</taxon>
        <taxon>Mucoromycetes</taxon>
        <taxon>Mucorales</taxon>
        <taxon>Mucorineae</taxon>
        <taxon>Mucoraceae</taxon>
        <taxon>Parasitella</taxon>
    </lineage>
</organism>
<dbReference type="PANTHER" id="PTHR37984:SF5">
    <property type="entry name" value="PROTEIN NYNRIN-LIKE"/>
    <property type="match status" value="1"/>
</dbReference>
<sequence>MRSAEARDRLGNLPSTILDNANLSNEQKKEAISILITFADVFGTEYKHLKKTDLVEFHLNEMVDHGVLVPHSYDRTTGNGWSFPCIYVTKKDGGKGLVTQFKKLNEVTVHDPWPIPPLKNTIEEIGSSTWLSNVDMLKRFNAIGVASDSINKLTLGTPIGAFFYKGLPFGVVNGPCAYARLMFLAVQPIMDRNKYTHPFLIHFFDDCSLFTNTFEDHLEKMKIVLQPIREVKLTLNSNKCHLFQHEIDLLGFNISKEGIKPLTEKVEKITEFPRPENQTGHIPGRKNVVADALSRFPPDDSLRDENGETVLENSYEHLLLESAAFYEKPLMDLYYKIKTGVIPEDPEKLEILLSKYKVFKNHLYKKLWKNTFVKIPHIDERQAILRNKHDCYGHFGINATWNCSYSQYWNPALHICNIPAVYLFQQYSLDFVGPFPVTNQGSKFILVAVENFSNWPIAEATSVQDSTVVANFLHENIFCQFGPFASTLTDNRSPFSNDIVDKFLAIIQSKHTFTTPYRPQCNGKNEKLNGSLSRAIKKLTHSDLANWGIHLHSVLYAYRTKVHEKTKLSPYQLLFRQNPLHTDSDPILKLRNNLGFERYSKLVDRNNLSEVIHGFKPVTTTAGFERLPKLLHPGDFLIKKRKKRASKLDTAFVPEILTVVTAYSNSTYKVADSQGRVLQRALNHNNIKQYFPRGRHE</sequence>
<protein>
    <recommendedName>
        <fullName evidence="1">Integrase catalytic domain-containing protein</fullName>
    </recommendedName>
</protein>
<dbReference type="InterPro" id="IPR043128">
    <property type="entry name" value="Rev_trsase/Diguanyl_cyclase"/>
</dbReference>
<evidence type="ECO:0000259" key="1">
    <source>
        <dbReference type="PROSITE" id="PS50994"/>
    </source>
</evidence>
<evidence type="ECO:0000313" key="3">
    <source>
        <dbReference type="Proteomes" id="UP000054107"/>
    </source>
</evidence>
<dbReference type="Gene3D" id="3.30.420.10">
    <property type="entry name" value="Ribonuclease H-like superfamily/Ribonuclease H"/>
    <property type="match status" value="1"/>
</dbReference>
<dbReference type="GO" id="GO:0005634">
    <property type="term" value="C:nucleus"/>
    <property type="evidence" value="ECO:0007669"/>
    <property type="project" value="UniProtKB-ARBA"/>
</dbReference>
<dbReference type="CDD" id="cd01647">
    <property type="entry name" value="RT_LTR"/>
    <property type="match status" value="1"/>
</dbReference>
<dbReference type="InterPro" id="IPR036397">
    <property type="entry name" value="RNaseH_sf"/>
</dbReference>
<dbReference type="InterPro" id="IPR001584">
    <property type="entry name" value="Integrase_cat-core"/>
</dbReference>
<dbReference type="Gene3D" id="3.30.70.270">
    <property type="match status" value="1"/>
</dbReference>
<dbReference type="PROSITE" id="PS50994">
    <property type="entry name" value="INTEGRASE"/>
    <property type="match status" value="1"/>
</dbReference>
<evidence type="ECO:0000313" key="2">
    <source>
        <dbReference type="EMBL" id="CEP15412.1"/>
    </source>
</evidence>
<name>A0A0B7NJ66_9FUNG</name>
<dbReference type="AlphaFoldDB" id="A0A0B7NJ66"/>